<sequence length="550" mass="61718">MALSNSGRGILSLSLLLLIVLVGELAASDGWAEFFRWDERAPELNDIFVPSRSSAATAAGQADHPQLSWADQSYPVGLPAGPSASHHTLISLPDYYLAQPAAEAHPAESLAHWRDMPLEFHEIFGTEFGDTRGIDYPLGHLTDGTQGPDGLAAAETSQADYGVLHVFDSPSHTVAGPGPSCVPAVSKDAFPPVSDTTSGPNQRVKPGKKSLKPRVKVGEKSLKPRVKPAKKSLKPKVKSKKNILQLETPLAMRPLLPPRRDSLFIPLPHSQRPKLSRKLPPQGGLVFDWTLFAPDNPFDPTQTRDVEKIVTTLEETLSHQLVIPEKNFMAIHHSYIGAVDSRARINGKRPTDIRKQRLAKKLPEFLSDYEDWYQHWFDETGIDFEKNLLQDHFIGFDAVGFLFPLYLFYAEMIYSIVPRGGKKSKLINLAKELDQARTSFNKLTAALFNHRILDNDLPLMKSIAEKLRKQICTRGDTAIHPILWSYLHFWMASFRDNVFQHPRSSNVPKSVKAFFNNVFNYSYSPQRKKYLSRMESFFSSSSNINSRINL</sequence>
<evidence type="ECO:0000313" key="3">
    <source>
        <dbReference type="EMBL" id="WAQ83190.1"/>
    </source>
</evidence>
<dbReference type="RefSeq" id="XP_053018745.1">
    <property type="nucleotide sequence ID" value="XM_053167538.1"/>
</dbReference>
<proteinExistence type="predicted"/>
<dbReference type="EMBL" id="CP110423">
    <property type="protein sequence ID" value="WAQ83190.1"/>
    <property type="molecule type" value="Genomic_DNA"/>
</dbReference>
<evidence type="ECO:0000256" key="2">
    <source>
        <dbReference type="SAM" id="SignalP"/>
    </source>
</evidence>
<feature type="signal peptide" evidence="2">
    <location>
        <begin position="1"/>
        <end position="27"/>
    </location>
</feature>
<keyword evidence="2" id="KW-0732">Signal</keyword>
<keyword evidence="4" id="KW-1185">Reference proteome</keyword>
<dbReference type="GeneID" id="77808433"/>
<gene>
    <name evidence="3" type="ORF">PtA15_3A559</name>
</gene>
<dbReference type="Proteomes" id="UP001164743">
    <property type="component" value="Chromosome 3A"/>
</dbReference>
<organism evidence="3 4">
    <name type="scientific">Puccinia triticina</name>
    <dbReference type="NCBI Taxonomy" id="208348"/>
    <lineage>
        <taxon>Eukaryota</taxon>
        <taxon>Fungi</taxon>
        <taxon>Dikarya</taxon>
        <taxon>Basidiomycota</taxon>
        <taxon>Pucciniomycotina</taxon>
        <taxon>Pucciniomycetes</taxon>
        <taxon>Pucciniales</taxon>
        <taxon>Pucciniaceae</taxon>
        <taxon>Puccinia</taxon>
    </lineage>
</organism>
<protein>
    <submittedName>
        <fullName evidence="3">Uncharacterized protein</fullName>
    </submittedName>
</protein>
<evidence type="ECO:0000313" key="4">
    <source>
        <dbReference type="Proteomes" id="UP001164743"/>
    </source>
</evidence>
<name>A0ABY7CEJ5_9BASI</name>
<feature type="compositionally biased region" description="Basic residues" evidence="1">
    <location>
        <begin position="205"/>
        <end position="215"/>
    </location>
</feature>
<feature type="region of interest" description="Disordered" evidence="1">
    <location>
        <begin position="186"/>
        <end position="240"/>
    </location>
</feature>
<reference evidence="3" key="1">
    <citation type="submission" date="2022-10" db="EMBL/GenBank/DDBJ databases">
        <title>Puccinia triticina Genome sequencing and assembly.</title>
        <authorList>
            <person name="Li C."/>
        </authorList>
    </citation>
    <scope>NUCLEOTIDE SEQUENCE</scope>
    <source>
        <strain evidence="3">Pt15</strain>
    </source>
</reference>
<feature type="chain" id="PRO_5045936815" evidence="2">
    <location>
        <begin position="28"/>
        <end position="550"/>
    </location>
</feature>
<evidence type="ECO:0000256" key="1">
    <source>
        <dbReference type="SAM" id="MobiDB-lite"/>
    </source>
</evidence>
<feature type="compositionally biased region" description="Basic residues" evidence="1">
    <location>
        <begin position="223"/>
        <end position="240"/>
    </location>
</feature>
<accession>A0ABY7CEJ5</accession>